<accession>A0A0A9DR11</accession>
<dbReference type="AlphaFoldDB" id="A0A0A9DR11"/>
<sequence length="47" mass="5303">MLLSTGIGYRVFKDEILGNSRFIGIVTVKVYILWLVGHSPEIYGCMI</sequence>
<reference evidence="1" key="2">
    <citation type="journal article" date="2015" name="Data Brief">
        <title>Shoot transcriptome of the giant reed, Arundo donax.</title>
        <authorList>
            <person name="Barrero R.A."/>
            <person name="Guerrero F.D."/>
            <person name="Moolhuijzen P."/>
            <person name="Goolsby J.A."/>
            <person name="Tidwell J."/>
            <person name="Bellgard S.E."/>
            <person name="Bellgard M.I."/>
        </authorList>
    </citation>
    <scope>NUCLEOTIDE SEQUENCE</scope>
    <source>
        <tissue evidence="1">Shoot tissue taken approximately 20 cm above the soil surface</tissue>
    </source>
</reference>
<reference evidence="1" key="1">
    <citation type="submission" date="2014-09" db="EMBL/GenBank/DDBJ databases">
        <authorList>
            <person name="Magalhaes I.L.F."/>
            <person name="Oliveira U."/>
            <person name="Santos F.R."/>
            <person name="Vidigal T.H.D.A."/>
            <person name="Brescovit A.D."/>
            <person name="Santos A.J."/>
        </authorList>
    </citation>
    <scope>NUCLEOTIDE SEQUENCE</scope>
    <source>
        <tissue evidence="1">Shoot tissue taken approximately 20 cm above the soil surface</tissue>
    </source>
</reference>
<organism evidence="1">
    <name type="scientific">Arundo donax</name>
    <name type="common">Giant reed</name>
    <name type="synonym">Donax arundinaceus</name>
    <dbReference type="NCBI Taxonomy" id="35708"/>
    <lineage>
        <taxon>Eukaryota</taxon>
        <taxon>Viridiplantae</taxon>
        <taxon>Streptophyta</taxon>
        <taxon>Embryophyta</taxon>
        <taxon>Tracheophyta</taxon>
        <taxon>Spermatophyta</taxon>
        <taxon>Magnoliopsida</taxon>
        <taxon>Liliopsida</taxon>
        <taxon>Poales</taxon>
        <taxon>Poaceae</taxon>
        <taxon>PACMAD clade</taxon>
        <taxon>Arundinoideae</taxon>
        <taxon>Arundineae</taxon>
        <taxon>Arundo</taxon>
    </lineage>
</organism>
<dbReference type="EMBL" id="GBRH01211693">
    <property type="protein sequence ID" value="JAD86202.1"/>
    <property type="molecule type" value="Transcribed_RNA"/>
</dbReference>
<evidence type="ECO:0000313" key="1">
    <source>
        <dbReference type="EMBL" id="JAD86202.1"/>
    </source>
</evidence>
<name>A0A0A9DR11_ARUDO</name>
<protein>
    <submittedName>
        <fullName evidence="1">Uncharacterized protein</fullName>
    </submittedName>
</protein>
<proteinExistence type="predicted"/>